<evidence type="ECO:0000256" key="1">
    <source>
        <dbReference type="SAM" id="MobiDB-lite"/>
    </source>
</evidence>
<dbReference type="HOGENOM" id="CLU_3241504_0_0_6"/>
<dbReference type="EMBL" id="CP000967">
    <property type="protein sequence ID" value="ACD58817.1"/>
    <property type="molecule type" value="Genomic_DNA"/>
</dbReference>
<name>A0A0K0GKP6_XANOP</name>
<evidence type="ECO:0000313" key="3">
    <source>
        <dbReference type="Proteomes" id="UP000001740"/>
    </source>
</evidence>
<feature type="region of interest" description="Disordered" evidence="1">
    <location>
        <begin position="1"/>
        <end position="20"/>
    </location>
</feature>
<accession>A0A0K0GKP6</accession>
<gene>
    <name evidence="2" type="ordered locus">PXO_00675</name>
</gene>
<dbReference type="KEGG" id="xop:PXO_00675"/>
<dbReference type="AlphaFoldDB" id="A0A0K0GKP6"/>
<proteinExistence type="predicted"/>
<dbReference type="Proteomes" id="UP000001740">
    <property type="component" value="Chromosome"/>
</dbReference>
<feature type="compositionally biased region" description="Polar residues" evidence="1">
    <location>
        <begin position="1"/>
        <end position="13"/>
    </location>
</feature>
<reference evidence="2 3" key="1">
    <citation type="journal article" date="2008" name="BMC Genomics">
        <title>Genome sequence and rapid evolution of the rice pathogen Xanthomonas oryzae pv. oryzae PXO99A.</title>
        <authorList>
            <person name="Salzberg S.L."/>
            <person name="Sommer D.D."/>
            <person name="Schatz M.C."/>
            <person name="Phillippy A.M."/>
            <person name="Rabinowicz P.D."/>
            <person name="Tsuge S."/>
            <person name="Furutani A."/>
            <person name="Ochiai H."/>
            <person name="Delcher A.L."/>
            <person name="Kelley D."/>
            <person name="Madupu R."/>
            <person name="Puiu D."/>
            <person name="Radune D."/>
            <person name="Shumway M."/>
            <person name="Trapnell C."/>
            <person name="Aparna G."/>
            <person name="Jha G."/>
            <person name="Pandey A."/>
            <person name="Patil P.B."/>
            <person name="Ishihara H."/>
            <person name="Meyer D.F."/>
            <person name="Szurek B."/>
            <person name="Verdier V."/>
            <person name="Koebnik R."/>
            <person name="Dow J.M."/>
            <person name="Ryan R.P."/>
            <person name="Hirata H."/>
            <person name="Tsuyumu S."/>
            <person name="Won Lee S."/>
            <person name="Seo Y.S."/>
            <person name="Sriariyanum M."/>
            <person name="Ronald P.C."/>
            <person name="Sonti R.V."/>
            <person name="Van Sluys M.A."/>
            <person name="Leach J.E."/>
            <person name="White F.F."/>
            <person name="Bogdanove A.J."/>
        </authorList>
    </citation>
    <scope>NUCLEOTIDE SEQUENCE [LARGE SCALE GENOMIC DNA]</scope>
    <source>
        <strain evidence="2 3">PXO99A</strain>
    </source>
</reference>
<sequence length="43" mass="4913">MRGCQWCSQSDAETQAHRQNQRTRAMLAACKGFHIKLRHGVSL</sequence>
<organism evidence="2 3">
    <name type="scientific">Xanthomonas oryzae pv. oryzae (strain PXO99A)</name>
    <dbReference type="NCBI Taxonomy" id="360094"/>
    <lineage>
        <taxon>Bacteria</taxon>
        <taxon>Pseudomonadati</taxon>
        <taxon>Pseudomonadota</taxon>
        <taxon>Gammaproteobacteria</taxon>
        <taxon>Lysobacterales</taxon>
        <taxon>Lysobacteraceae</taxon>
        <taxon>Xanthomonas</taxon>
    </lineage>
</organism>
<evidence type="ECO:0000313" key="2">
    <source>
        <dbReference type="EMBL" id="ACD58817.1"/>
    </source>
</evidence>
<protein>
    <submittedName>
        <fullName evidence="2">Uncharacterized protein</fullName>
    </submittedName>
</protein>